<evidence type="ECO:0008006" key="4">
    <source>
        <dbReference type="Google" id="ProtNLM"/>
    </source>
</evidence>
<protein>
    <recommendedName>
        <fullName evidence="4">F-box domain-containing protein</fullName>
    </recommendedName>
</protein>
<dbReference type="EMBL" id="JADOXO010000152">
    <property type="protein sequence ID" value="KAF9811493.1"/>
    <property type="molecule type" value="Genomic_DNA"/>
</dbReference>
<evidence type="ECO:0000256" key="1">
    <source>
        <dbReference type="SAM" id="MobiDB-lite"/>
    </source>
</evidence>
<gene>
    <name evidence="2" type="ORF">IEO21_06577</name>
</gene>
<dbReference type="Proteomes" id="UP000639403">
    <property type="component" value="Unassembled WGS sequence"/>
</dbReference>
<name>A0A8H7U109_9APHY</name>
<accession>A0A8H7U109</accession>
<feature type="region of interest" description="Disordered" evidence="1">
    <location>
        <begin position="90"/>
        <end position="110"/>
    </location>
</feature>
<comment type="caution">
    <text evidence="2">The sequence shown here is derived from an EMBL/GenBank/DDBJ whole genome shotgun (WGS) entry which is preliminary data.</text>
</comment>
<organism evidence="2 3">
    <name type="scientific">Rhodonia placenta</name>
    <dbReference type="NCBI Taxonomy" id="104341"/>
    <lineage>
        <taxon>Eukaryota</taxon>
        <taxon>Fungi</taxon>
        <taxon>Dikarya</taxon>
        <taxon>Basidiomycota</taxon>
        <taxon>Agaricomycotina</taxon>
        <taxon>Agaricomycetes</taxon>
        <taxon>Polyporales</taxon>
        <taxon>Adustoporiaceae</taxon>
        <taxon>Rhodonia</taxon>
    </lineage>
</organism>
<reference evidence="2" key="2">
    <citation type="journal article" name="Front. Microbiol.">
        <title>Degradative Capacity of Two Strains of Rhodonia placenta: From Phenotype to Genotype.</title>
        <authorList>
            <person name="Kolle M."/>
            <person name="Horta M.A.C."/>
            <person name="Nowrousian M."/>
            <person name="Ohm R.A."/>
            <person name="Benz J.P."/>
            <person name="Pilgard A."/>
        </authorList>
    </citation>
    <scope>NUCLEOTIDE SEQUENCE</scope>
    <source>
        <strain evidence="2">FPRL280</strain>
    </source>
</reference>
<dbReference type="AlphaFoldDB" id="A0A8H7U109"/>
<evidence type="ECO:0000313" key="2">
    <source>
        <dbReference type="EMBL" id="KAF9811493.1"/>
    </source>
</evidence>
<sequence>MPLVNLNYDILIAIIFLLRQDDAFSLSLTCRYLFPIARDRIHSSIRITQSPAQLLKMCEYMLSHRDQAQRICSLEIYSQAIIGQHVTVEPRTPGAAGNEPPPPPPPTLADAEGAAYLERLLRCTSSLSRLTLACTDLLFSQRPTIGAAIAGLENLSMLSLLNIGPQTPGVLNGLNLCIKTLHLAGTPSDHLALAMDPQSWRFVRELKPLLHVQNLRLSDFWFIGLTVVPSDLIQPWLSVRCLELKSNHVSCSDYPRLFPMVRCVHLDREYNDYYGDHHCDRGWKNIGCITASTLELSRWQVAQNTQVLELSSFPQQGALDERTLKAIRNASPVVLRLAVNHADVVDPKSRYGMAFWKGVAEENPDMMSMELVLTGECSTEPWTGISRCCHMNTNGYPSWLICLHSRIFKSFFHPEDSQEENSRRAACSTLYFSIAEMHPVSAEVFDEFFQPAWAIPQTRQPPPSSHNSTSHSYGTAFWWKISGRGSQRATQSVSSEEGERVRKALRDGCGV</sequence>
<evidence type="ECO:0000313" key="3">
    <source>
        <dbReference type="Proteomes" id="UP000639403"/>
    </source>
</evidence>
<proteinExistence type="predicted"/>
<dbReference type="SUPFAM" id="SSF52047">
    <property type="entry name" value="RNI-like"/>
    <property type="match status" value="1"/>
</dbReference>
<reference evidence="2" key="1">
    <citation type="submission" date="2020-11" db="EMBL/GenBank/DDBJ databases">
        <authorList>
            <person name="Koelle M."/>
            <person name="Horta M.A.C."/>
            <person name="Nowrousian M."/>
            <person name="Ohm R.A."/>
            <person name="Benz P."/>
            <person name="Pilgard A."/>
        </authorList>
    </citation>
    <scope>NUCLEOTIDE SEQUENCE</scope>
    <source>
        <strain evidence="2">FPRL280</strain>
    </source>
</reference>